<comment type="caution">
    <text evidence="3">The sequence shown here is derived from an EMBL/GenBank/DDBJ whole genome shotgun (WGS) entry which is preliminary data.</text>
</comment>
<dbReference type="Gene3D" id="3.40.50.720">
    <property type="entry name" value="NAD(P)-binding Rossmann-like Domain"/>
    <property type="match status" value="1"/>
</dbReference>
<protein>
    <submittedName>
        <fullName evidence="3">DUF1932 domain-containing protein</fullName>
    </submittedName>
</protein>
<keyword evidence="1" id="KW-0560">Oxidoreductase</keyword>
<dbReference type="InterPro" id="IPR015815">
    <property type="entry name" value="HIBADH-related"/>
</dbReference>
<organism evidence="3 4">
    <name type="scientific">Acidimangrovimonas pyrenivorans</name>
    <dbReference type="NCBI Taxonomy" id="2030798"/>
    <lineage>
        <taxon>Bacteria</taxon>
        <taxon>Pseudomonadati</taxon>
        <taxon>Pseudomonadota</taxon>
        <taxon>Alphaproteobacteria</taxon>
        <taxon>Rhodobacterales</taxon>
        <taxon>Paracoccaceae</taxon>
        <taxon>Acidimangrovimonas</taxon>
    </lineage>
</organism>
<sequence length="293" mass="29787">MTGASTGRPTAFIGFGEAAAAFAQGWGAETCKGVAAYDRKLDDPAQAPALRARAEGFGVACGDHAGVLGGAGAVFSLVTADEAGKAAEAAAPVIAPGALWLDGNSVAPETKARAADVLAAAGVDYVDMAIMAPVHPKLHKVPLLVSGPGAARALPLLDSLGMEARLIDDRVGSASSIKMIRSVMIKGMEALFAECLLSARRAGVEDEVLASLQGSNPEIDWPARGAYNLERMMVHGPRRAAEMREVAKTVAALGLTPGLSAATADWQARVGALGLDAGEGDLIARLDAVLAAL</sequence>
<evidence type="ECO:0000259" key="2">
    <source>
        <dbReference type="Pfam" id="PF09130"/>
    </source>
</evidence>
<accession>A0ABV7AHX9</accession>
<proteinExistence type="predicted"/>
<name>A0ABV7AHX9_9RHOB</name>
<dbReference type="RefSeq" id="WP_377833200.1">
    <property type="nucleotide sequence ID" value="NZ_JBHRSK010000007.1"/>
</dbReference>
<dbReference type="PIRSF" id="PIRSF000103">
    <property type="entry name" value="HIBADH"/>
    <property type="match status" value="1"/>
</dbReference>
<dbReference type="EMBL" id="JBHRSK010000007">
    <property type="protein sequence ID" value="MFC2968501.1"/>
    <property type="molecule type" value="Genomic_DNA"/>
</dbReference>
<dbReference type="Pfam" id="PF09130">
    <property type="entry name" value="DUF1932"/>
    <property type="match status" value="1"/>
</dbReference>
<gene>
    <name evidence="3" type="ORF">ACFOES_10380</name>
</gene>
<dbReference type="InterPro" id="IPR008927">
    <property type="entry name" value="6-PGluconate_DH-like_C_sf"/>
</dbReference>
<evidence type="ECO:0000313" key="3">
    <source>
        <dbReference type="EMBL" id="MFC2968501.1"/>
    </source>
</evidence>
<keyword evidence="4" id="KW-1185">Reference proteome</keyword>
<dbReference type="InterPro" id="IPR036291">
    <property type="entry name" value="NAD(P)-bd_dom_sf"/>
</dbReference>
<dbReference type="InterPro" id="IPR013328">
    <property type="entry name" value="6PGD_dom2"/>
</dbReference>
<evidence type="ECO:0000256" key="1">
    <source>
        <dbReference type="ARBA" id="ARBA00023002"/>
    </source>
</evidence>
<reference evidence="4" key="1">
    <citation type="journal article" date="2019" name="Int. J. Syst. Evol. Microbiol.">
        <title>The Global Catalogue of Microorganisms (GCM) 10K type strain sequencing project: providing services to taxonomists for standard genome sequencing and annotation.</title>
        <authorList>
            <consortium name="The Broad Institute Genomics Platform"/>
            <consortium name="The Broad Institute Genome Sequencing Center for Infectious Disease"/>
            <person name="Wu L."/>
            <person name="Ma J."/>
        </authorList>
    </citation>
    <scope>NUCLEOTIDE SEQUENCE [LARGE SCALE GENOMIC DNA]</scope>
    <source>
        <strain evidence="4">KCTC 62192</strain>
    </source>
</reference>
<dbReference type="Proteomes" id="UP001595443">
    <property type="component" value="Unassembled WGS sequence"/>
</dbReference>
<dbReference type="SUPFAM" id="SSF48179">
    <property type="entry name" value="6-phosphogluconate dehydrogenase C-terminal domain-like"/>
    <property type="match status" value="1"/>
</dbReference>
<dbReference type="InterPro" id="IPR015814">
    <property type="entry name" value="Pgluconate_DH_NAD-bd_C"/>
</dbReference>
<evidence type="ECO:0000313" key="4">
    <source>
        <dbReference type="Proteomes" id="UP001595443"/>
    </source>
</evidence>
<dbReference type="Gene3D" id="1.10.1040.10">
    <property type="entry name" value="N-(1-d-carboxylethyl)-l-norvaline Dehydrogenase, domain 2"/>
    <property type="match status" value="1"/>
</dbReference>
<dbReference type="SUPFAM" id="SSF51735">
    <property type="entry name" value="NAD(P)-binding Rossmann-fold domains"/>
    <property type="match status" value="1"/>
</dbReference>
<feature type="domain" description="Phosphogluconate dehydrogenase NAD-binding putative C-terminal" evidence="2">
    <location>
        <begin position="199"/>
        <end position="270"/>
    </location>
</feature>